<feature type="transmembrane region" description="Helical" evidence="1">
    <location>
        <begin position="108"/>
        <end position="126"/>
    </location>
</feature>
<feature type="domain" description="Transglutaminase-like" evidence="2">
    <location>
        <begin position="525"/>
        <end position="598"/>
    </location>
</feature>
<dbReference type="PANTHER" id="PTHR42736:SF1">
    <property type="entry name" value="PROTEIN-GLUTAMINE GAMMA-GLUTAMYLTRANSFERASE"/>
    <property type="match status" value="1"/>
</dbReference>
<dbReference type="Pfam" id="PF01841">
    <property type="entry name" value="Transglut_core"/>
    <property type="match status" value="1"/>
</dbReference>
<dbReference type="SMART" id="SM00460">
    <property type="entry name" value="TGc"/>
    <property type="match status" value="1"/>
</dbReference>
<feature type="transmembrane region" description="Helical" evidence="1">
    <location>
        <begin position="32"/>
        <end position="51"/>
    </location>
</feature>
<keyword evidence="1" id="KW-1133">Transmembrane helix</keyword>
<dbReference type="InterPro" id="IPR038765">
    <property type="entry name" value="Papain-like_cys_pep_sf"/>
</dbReference>
<organism evidence="3 4">
    <name type="scientific">Roseiconus lacunae</name>
    <dbReference type="NCBI Taxonomy" id="2605694"/>
    <lineage>
        <taxon>Bacteria</taxon>
        <taxon>Pseudomonadati</taxon>
        <taxon>Planctomycetota</taxon>
        <taxon>Planctomycetia</taxon>
        <taxon>Pirellulales</taxon>
        <taxon>Pirellulaceae</taxon>
        <taxon>Roseiconus</taxon>
    </lineage>
</organism>
<feature type="transmembrane region" description="Helical" evidence="1">
    <location>
        <begin position="132"/>
        <end position="150"/>
    </location>
</feature>
<dbReference type="SUPFAM" id="SSF54001">
    <property type="entry name" value="Cysteine proteinases"/>
    <property type="match status" value="1"/>
</dbReference>
<sequence>MQSTSLRKVEPQALSVLALSAVYLLRKPAEHAAVLTAEFVTLAILCGLAMGFHGRRRVASIAGVLCCPIVFAMIARAIGQPSAFELSTLTSFGVTALALAILAKDRQVLALSLVISGFLVLFTAAISDSSLAIVAPVLWMVGCVWHLVASRWEKLDLAMPESVSSTWTNRPAVIVFSGLLLIGTVWGVKDHAWKTHPLKSGFMPVSGGSKWSDPAARSGVGTGDAAIAAKDHAESFGAVDSDVFIESKQSSLFDMFNDMVGEPRKTKYEQRQALANQNLIPSHQKTAKTERGGGSFSTDRIAPKKHQKFDDAKSDDVLQWDGPTGIRLALHRYDTFDGIDWTQTADYHQDELKSVEIGGNHWFFDPKFRSPRRNLNRASEEDSISVGLLKILRLDSVRLPLPMLTQAIHLKDIDRVDFFRIDQDGCMFMPGREQVPPMTVVHVASENLREDDLRNRLFDSYSPQLAMRDNDSEWGRLTRGIVDETAEPLDQIHSIVHHLRTKFQFDRQVTPQEVTDESEVPVQQFLRSRRGGDHLFATAAAMMIRELGLPTRLVTGFYVRPNSFDFAAGHASVLPSDVHAWVEVQLNDGRWFEVEPTPGFVEPLYRPSLWLQTKKLAAASWPYALITGLVAGAGYLSRRMWLDWLFVLVWKSAGWMSPKRRCGLAIRVVEARAGLLGLRRPRGNTQRQWIQQLTQTDPACHKTAIEFCDMADAIYFGHRQAGSAGVATRLVRRLDRRTLLKLTHNPS</sequence>
<protein>
    <submittedName>
        <fullName evidence="3">Transglutaminase-like domain-containing protein</fullName>
    </submittedName>
</protein>
<reference evidence="3 4" key="1">
    <citation type="submission" date="2023-06" db="EMBL/GenBank/DDBJ databases">
        <title>Roseiconus lacunae JC819 isolated from Gulf of Mannar region, Tamil Nadu.</title>
        <authorList>
            <person name="Pk S."/>
            <person name="Ch S."/>
            <person name="Ch V.R."/>
        </authorList>
    </citation>
    <scope>NUCLEOTIDE SEQUENCE [LARGE SCALE GENOMIC DNA]</scope>
    <source>
        <strain evidence="3 4">JC819</strain>
    </source>
</reference>
<proteinExistence type="predicted"/>
<evidence type="ECO:0000259" key="2">
    <source>
        <dbReference type="SMART" id="SM00460"/>
    </source>
</evidence>
<comment type="caution">
    <text evidence="3">The sequence shown here is derived from an EMBL/GenBank/DDBJ whole genome shotgun (WGS) entry which is preliminary data.</text>
</comment>
<keyword evidence="1" id="KW-0812">Transmembrane</keyword>
<feature type="transmembrane region" description="Helical" evidence="1">
    <location>
        <begin position="58"/>
        <end position="78"/>
    </location>
</feature>
<dbReference type="InterPro" id="IPR002931">
    <property type="entry name" value="Transglutaminase-like"/>
</dbReference>
<dbReference type="RefSeq" id="WP_289164613.1">
    <property type="nucleotide sequence ID" value="NZ_JASZZN010000012.1"/>
</dbReference>
<evidence type="ECO:0000256" key="1">
    <source>
        <dbReference type="SAM" id="Phobius"/>
    </source>
</evidence>
<dbReference type="InterPro" id="IPR052901">
    <property type="entry name" value="Bact_TGase-like"/>
</dbReference>
<feature type="transmembrane region" description="Helical" evidence="1">
    <location>
        <begin position="171"/>
        <end position="188"/>
    </location>
</feature>
<gene>
    <name evidence="3" type="ORF">QTN89_16890</name>
</gene>
<keyword evidence="4" id="KW-1185">Reference proteome</keyword>
<dbReference type="Gene3D" id="3.10.620.30">
    <property type="match status" value="1"/>
</dbReference>
<dbReference type="EMBL" id="JASZZN010000012">
    <property type="protein sequence ID" value="MDM4017124.1"/>
    <property type="molecule type" value="Genomic_DNA"/>
</dbReference>
<dbReference type="Proteomes" id="UP001239462">
    <property type="component" value="Unassembled WGS sequence"/>
</dbReference>
<dbReference type="PANTHER" id="PTHR42736">
    <property type="entry name" value="PROTEIN-GLUTAMINE GAMMA-GLUTAMYLTRANSFERASE"/>
    <property type="match status" value="1"/>
</dbReference>
<accession>A0ABT7PKV2</accession>
<evidence type="ECO:0000313" key="3">
    <source>
        <dbReference type="EMBL" id="MDM4017124.1"/>
    </source>
</evidence>
<name>A0ABT7PKV2_9BACT</name>
<keyword evidence="1" id="KW-0472">Membrane</keyword>
<evidence type="ECO:0000313" key="4">
    <source>
        <dbReference type="Proteomes" id="UP001239462"/>
    </source>
</evidence>
<feature type="transmembrane region" description="Helical" evidence="1">
    <location>
        <begin position="84"/>
        <end position="103"/>
    </location>
</feature>